<proteinExistence type="predicted"/>
<feature type="transmembrane region" description="Helical" evidence="1">
    <location>
        <begin position="270"/>
        <end position="292"/>
    </location>
</feature>
<keyword evidence="1" id="KW-0812">Transmembrane</keyword>
<sequence length="300" mass="34596">MQEERAPNDELTMNEFNGQIKLLVHFIRSIIHQYCKGFKRYWFAMTFLLIVITSGGLLYFLHAEKKFEGKASYGYTSLKRKLYGEAIDNVNALIQTRSYQQLQTLLPLGINQLKHLREIKATNNYGSLLSDDMTENNSQIFYISVKSTDHAVFDSLAILLENYLNNIVAVQELQRQRAEKFKRAITYREKELVALDSLMHAYTNSLNSTTQSVYPVQKGQINTEALFEKGEKITEEITDMQNFLQDSRAVKLQEPFLVSQMPVQKSVVKFVAVVIIMYLVISGLILFILLNITRPKYVPE</sequence>
<evidence type="ECO:0008006" key="4">
    <source>
        <dbReference type="Google" id="ProtNLM"/>
    </source>
</evidence>
<dbReference type="OrthoDB" id="641010at2"/>
<dbReference type="RefSeq" id="WP_157300781.1">
    <property type="nucleotide sequence ID" value="NZ_BAAAZB010000005.1"/>
</dbReference>
<evidence type="ECO:0000313" key="3">
    <source>
        <dbReference type="Proteomes" id="UP000468388"/>
    </source>
</evidence>
<accession>A0A6N8JC88</accession>
<keyword evidence="1" id="KW-1133">Transmembrane helix</keyword>
<dbReference type="EMBL" id="WRXO01000004">
    <property type="protein sequence ID" value="MVT42151.1"/>
    <property type="molecule type" value="Genomic_DNA"/>
</dbReference>
<reference evidence="2 3" key="1">
    <citation type="submission" date="2019-12" db="EMBL/GenBank/DDBJ databases">
        <title>The draft genomic sequence of strain Chitinophaga oryziterrae JCM 16595.</title>
        <authorList>
            <person name="Zhang X."/>
        </authorList>
    </citation>
    <scope>NUCLEOTIDE SEQUENCE [LARGE SCALE GENOMIC DNA]</scope>
    <source>
        <strain evidence="2 3">JCM 16595</strain>
    </source>
</reference>
<gene>
    <name evidence="2" type="ORF">GO495_16280</name>
</gene>
<evidence type="ECO:0000313" key="2">
    <source>
        <dbReference type="EMBL" id="MVT42151.1"/>
    </source>
</evidence>
<protein>
    <recommendedName>
        <fullName evidence="4">Polysaccharide chain length determinant N-terminal domain-containing protein</fullName>
    </recommendedName>
</protein>
<keyword evidence="1" id="KW-0472">Membrane</keyword>
<name>A0A6N8JC88_9BACT</name>
<dbReference type="Proteomes" id="UP000468388">
    <property type="component" value="Unassembled WGS sequence"/>
</dbReference>
<comment type="caution">
    <text evidence="2">The sequence shown here is derived from an EMBL/GenBank/DDBJ whole genome shotgun (WGS) entry which is preliminary data.</text>
</comment>
<feature type="transmembrane region" description="Helical" evidence="1">
    <location>
        <begin position="41"/>
        <end position="61"/>
    </location>
</feature>
<organism evidence="2 3">
    <name type="scientific">Chitinophaga oryziterrae</name>
    <dbReference type="NCBI Taxonomy" id="1031224"/>
    <lineage>
        <taxon>Bacteria</taxon>
        <taxon>Pseudomonadati</taxon>
        <taxon>Bacteroidota</taxon>
        <taxon>Chitinophagia</taxon>
        <taxon>Chitinophagales</taxon>
        <taxon>Chitinophagaceae</taxon>
        <taxon>Chitinophaga</taxon>
    </lineage>
</organism>
<evidence type="ECO:0000256" key="1">
    <source>
        <dbReference type="SAM" id="Phobius"/>
    </source>
</evidence>
<keyword evidence="3" id="KW-1185">Reference proteome</keyword>
<dbReference type="AlphaFoldDB" id="A0A6N8JC88"/>